<dbReference type="AlphaFoldDB" id="A0A0J9D610"/>
<protein>
    <submittedName>
        <fullName evidence="1">Uncharacterized protein</fullName>
    </submittedName>
</protein>
<sequence>MSEMIERVAKAIYEEDDPWHKAWPWPNLNESQGSPETYRRIAAAAIKAMREPSEAQWGGLARQIIMWMDMQPKTPRALFAHLKRSGVDVPQWLRDEPEMQALDHVPSKGTRAAIVYRAMIDAALVGEG</sequence>
<proteinExistence type="predicted"/>
<evidence type="ECO:0000313" key="2">
    <source>
        <dbReference type="Proteomes" id="UP000037029"/>
    </source>
</evidence>
<gene>
    <name evidence="1" type="ORF">BV87_16030</name>
</gene>
<dbReference type="EMBL" id="CP020925">
    <property type="protein sequence ID" value="ATP19753.1"/>
    <property type="molecule type" value="Genomic_DNA"/>
</dbReference>
<dbReference type="RefSeq" id="WP_048937196.1">
    <property type="nucleotide sequence ID" value="NZ_CP020925.1"/>
</dbReference>
<name>A0A0J9D610_SPHYA</name>
<reference evidence="1 2" key="1">
    <citation type="submission" date="2017-04" db="EMBL/GenBank/DDBJ databases">
        <title>Characterization, genome and methylation analysis of a phthalic acid esters degrading strain Sphingobium yanoikuyae SHJ.</title>
        <authorList>
            <person name="Feng L."/>
        </authorList>
    </citation>
    <scope>NUCLEOTIDE SEQUENCE [LARGE SCALE GENOMIC DNA]</scope>
    <source>
        <strain evidence="1 2">SHJ</strain>
    </source>
</reference>
<organism evidence="1 2">
    <name type="scientific">Sphingobium yanoikuyae</name>
    <name type="common">Sphingomonas yanoikuyae</name>
    <dbReference type="NCBI Taxonomy" id="13690"/>
    <lineage>
        <taxon>Bacteria</taxon>
        <taxon>Pseudomonadati</taxon>
        <taxon>Pseudomonadota</taxon>
        <taxon>Alphaproteobacteria</taxon>
        <taxon>Sphingomonadales</taxon>
        <taxon>Sphingomonadaceae</taxon>
        <taxon>Sphingobium</taxon>
    </lineage>
</organism>
<evidence type="ECO:0000313" key="1">
    <source>
        <dbReference type="EMBL" id="ATP19753.1"/>
    </source>
</evidence>
<dbReference type="Proteomes" id="UP000037029">
    <property type="component" value="Chromosome"/>
</dbReference>
<accession>A0A0J9D610</accession>